<dbReference type="EMBL" id="JAACNH010000003">
    <property type="protein sequence ID" value="KAG8447113.1"/>
    <property type="molecule type" value="Genomic_DNA"/>
</dbReference>
<dbReference type="AlphaFoldDB" id="A0A8T2JU41"/>
<accession>A0A8T2JU41</accession>
<evidence type="ECO:0000313" key="1">
    <source>
        <dbReference type="EMBL" id="KAG8447113.1"/>
    </source>
</evidence>
<proteinExistence type="predicted"/>
<organism evidence="1 2">
    <name type="scientific">Hymenochirus boettgeri</name>
    <name type="common">Congo dwarf clawed frog</name>
    <dbReference type="NCBI Taxonomy" id="247094"/>
    <lineage>
        <taxon>Eukaryota</taxon>
        <taxon>Metazoa</taxon>
        <taxon>Chordata</taxon>
        <taxon>Craniata</taxon>
        <taxon>Vertebrata</taxon>
        <taxon>Euteleostomi</taxon>
        <taxon>Amphibia</taxon>
        <taxon>Batrachia</taxon>
        <taxon>Anura</taxon>
        <taxon>Pipoidea</taxon>
        <taxon>Pipidae</taxon>
        <taxon>Pipinae</taxon>
        <taxon>Hymenochirus</taxon>
    </lineage>
</organism>
<protein>
    <submittedName>
        <fullName evidence="1">Uncharacterized protein</fullName>
    </submittedName>
</protein>
<comment type="caution">
    <text evidence="1">The sequence shown here is derived from an EMBL/GenBank/DDBJ whole genome shotgun (WGS) entry which is preliminary data.</text>
</comment>
<name>A0A8T2JU41_9PIPI</name>
<sequence>MSFCISQFAMPSGCCPSAQEVVLICNHRSIKTSPPYGGHLCSNIIRRSHCFQKSPPCPITTMDQLFQTAQLSNTTHEAIIV</sequence>
<gene>
    <name evidence="1" type="ORF">GDO86_014534</name>
</gene>
<reference evidence="1" key="1">
    <citation type="thesis" date="2020" institute="ProQuest LLC" country="789 East Eisenhower Parkway, Ann Arbor, MI, USA">
        <title>Comparative Genomics and Chromosome Evolution.</title>
        <authorList>
            <person name="Mudd A.B."/>
        </authorList>
    </citation>
    <scope>NUCLEOTIDE SEQUENCE</scope>
    <source>
        <strain evidence="1">Female2</strain>
        <tissue evidence="1">Blood</tissue>
    </source>
</reference>
<keyword evidence="2" id="KW-1185">Reference proteome</keyword>
<evidence type="ECO:0000313" key="2">
    <source>
        <dbReference type="Proteomes" id="UP000812440"/>
    </source>
</evidence>
<dbReference type="Proteomes" id="UP000812440">
    <property type="component" value="Chromosome 8_10"/>
</dbReference>